<dbReference type="PANTHER" id="PTHR37299:SF1">
    <property type="entry name" value="STAGE 0 SPORULATION PROTEIN A HOMOLOG"/>
    <property type="match status" value="1"/>
</dbReference>
<evidence type="ECO:0000256" key="1">
    <source>
        <dbReference type="PROSITE-ProRule" id="PRU00169"/>
    </source>
</evidence>
<evidence type="ECO:0000313" key="5">
    <source>
        <dbReference type="Proteomes" id="UP000007463"/>
    </source>
</evidence>
<name>F2I945_FLUTR</name>
<reference evidence="4 5" key="1">
    <citation type="journal article" date="2011" name="Stand. Genomic Sci.">
        <title>Complete genome sequence of the gliding freshwater bacterium Fluviicola taffensis type strain (RW262).</title>
        <authorList>
            <person name="Woyke T."/>
            <person name="Chertkov O."/>
            <person name="Lapidus A."/>
            <person name="Nolan M."/>
            <person name="Lucas S."/>
            <person name="Del Rio T.G."/>
            <person name="Tice H."/>
            <person name="Cheng J.F."/>
            <person name="Tapia R."/>
            <person name="Han C."/>
            <person name="Goodwin L."/>
            <person name="Pitluck S."/>
            <person name="Liolios K."/>
            <person name="Pagani I."/>
            <person name="Ivanova N."/>
            <person name="Huntemann M."/>
            <person name="Mavromatis K."/>
            <person name="Mikhailova N."/>
            <person name="Pati A."/>
            <person name="Chen A."/>
            <person name="Palaniappan K."/>
            <person name="Land M."/>
            <person name="Hauser L."/>
            <person name="Brambilla E.M."/>
            <person name="Rohde M."/>
            <person name="Mwirichia R."/>
            <person name="Sikorski J."/>
            <person name="Tindall B.J."/>
            <person name="Goker M."/>
            <person name="Bristow J."/>
            <person name="Eisen J.A."/>
            <person name="Markowitz V."/>
            <person name="Hugenholtz P."/>
            <person name="Klenk H.P."/>
            <person name="Kyrpides N.C."/>
        </authorList>
    </citation>
    <scope>NUCLEOTIDE SEQUENCE [LARGE SCALE GENOMIC DNA]</scope>
    <source>
        <strain evidence="5">DSM 16823 / RW262 / RW262</strain>
    </source>
</reference>
<dbReference type="SMART" id="SM00850">
    <property type="entry name" value="LytTR"/>
    <property type="match status" value="1"/>
</dbReference>
<feature type="domain" description="Response regulatory" evidence="2">
    <location>
        <begin position="2"/>
        <end position="117"/>
    </location>
</feature>
<gene>
    <name evidence="4" type="ordered locus">Fluta_0991</name>
</gene>
<dbReference type="Pfam" id="PF00072">
    <property type="entry name" value="Response_reg"/>
    <property type="match status" value="1"/>
</dbReference>
<dbReference type="KEGG" id="fte:Fluta_0991"/>
<evidence type="ECO:0000313" key="4">
    <source>
        <dbReference type="EMBL" id="AEA42992.1"/>
    </source>
</evidence>
<proteinExistence type="predicted"/>
<dbReference type="GO" id="GO:0000156">
    <property type="term" value="F:phosphorelay response regulator activity"/>
    <property type="evidence" value="ECO:0007669"/>
    <property type="project" value="InterPro"/>
</dbReference>
<reference evidence="5" key="2">
    <citation type="submission" date="2011-02" db="EMBL/GenBank/DDBJ databases">
        <title>The complete genome of Fluviicola taffensis DSM 16823.</title>
        <authorList>
            <consortium name="US DOE Joint Genome Institute (JGI-PGF)"/>
            <person name="Lucas S."/>
            <person name="Copeland A."/>
            <person name="Lapidus A."/>
            <person name="Bruce D."/>
            <person name="Goodwin L."/>
            <person name="Pitluck S."/>
            <person name="Kyrpides N."/>
            <person name="Mavromatis K."/>
            <person name="Ivanova N."/>
            <person name="Mikhailova N."/>
            <person name="Pagani I."/>
            <person name="Chertkov O."/>
            <person name="Detter J.C."/>
            <person name="Han C."/>
            <person name="Tapia R."/>
            <person name="Land M."/>
            <person name="Hauser L."/>
            <person name="Markowitz V."/>
            <person name="Cheng J.-F."/>
            <person name="Hugenholtz P."/>
            <person name="Woyke T."/>
            <person name="Wu D."/>
            <person name="Tindall B."/>
            <person name="Pomrenke H.G."/>
            <person name="Brambilla E."/>
            <person name="Klenk H.-P."/>
            <person name="Eisen J.A."/>
        </authorList>
    </citation>
    <scope>NUCLEOTIDE SEQUENCE [LARGE SCALE GENOMIC DNA]</scope>
    <source>
        <strain evidence="5">DSM 16823 / RW262 / RW262</strain>
    </source>
</reference>
<dbReference type="InterPro" id="IPR011006">
    <property type="entry name" value="CheY-like_superfamily"/>
</dbReference>
<protein>
    <submittedName>
        <fullName evidence="4">Two component transcriptional regulator, LytTR family</fullName>
    </submittedName>
</protein>
<keyword evidence="1" id="KW-0597">Phosphoprotein</keyword>
<accession>F2I945</accession>
<dbReference type="PROSITE" id="PS50110">
    <property type="entry name" value="RESPONSE_REGULATORY"/>
    <property type="match status" value="1"/>
</dbReference>
<dbReference type="eggNOG" id="COG3279">
    <property type="taxonomic scope" value="Bacteria"/>
</dbReference>
<dbReference type="AlphaFoldDB" id="F2I945"/>
<dbReference type="STRING" id="755732.Fluta_0991"/>
<evidence type="ECO:0000259" key="2">
    <source>
        <dbReference type="PROSITE" id="PS50110"/>
    </source>
</evidence>
<dbReference type="RefSeq" id="WP_013685764.1">
    <property type="nucleotide sequence ID" value="NC_015321.1"/>
</dbReference>
<dbReference type="PANTHER" id="PTHR37299">
    <property type="entry name" value="TRANSCRIPTIONAL REGULATOR-RELATED"/>
    <property type="match status" value="1"/>
</dbReference>
<sequence>MKYIIIEDEPQAVNVVQSYVNKHFPEFTCLADFDKISDAAAFLKQHAVDFVFLDVQLNGELGIDIGKYLSKEELNFEIIFTTAYSGFALEAFSLCAIDYLLKPLKEDRFVEAVSRVLKKGIVTTEQLELLEQMSKVEKIEKIILRNHEGQYPVLLEDVLYLKADNVYTEFHLLNRKRIVVSKPLKEYDSLLSQDHFFKAHRSYIMNTLHIQQINQLEATMKDKTILPISRDKKKDLELFLR</sequence>
<dbReference type="SMART" id="SM00448">
    <property type="entry name" value="REC"/>
    <property type="match status" value="1"/>
</dbReference>
<keyword evidence="5" id="KW-1185">Reference proteome</keyword>
<dbReference type="Pfam" id="PF04397">
    <property type="entry name" value="LytTR"/>
    <property type="match status" value="1"/>
</dbReference>
<evidence type="ECO:0000259" key="3">
    <source>
        <dbReference type="PROSITE" id="PS50930"/>
    </source>
</evidence>
<dbReference type="InterPro" id="IPR046947">
    <property type="entry name" value="LytR-like"/>
</dbReference>
<dbReference type="SUPFAM" id="SSF52172">
    <property type="entry name" value="CheY-like"/>
    <property type="match status" value="1"/>
</dbReference>
<dbReference type="OrthoDB" id="2168082at2"/>
<feature type="domain" description="HTH LytTR-type" evidence="3">
    <location>
        <begin position="142"/>
        <end position="241"/>
    </location>
</feature>
<organism evidence="4 5">
    <name type="scientific">Fluviicola taffensis (strain DSM 16823 / NCIMB 13979 / RW262)</name>
    <dbReference type="NCBI Taxonomy" id="755732"/>
    <lineage>
        <taxon>Bacteria</taxon>
        <taxon>Pseudomonadati</taxon>
        <taxon>Bacteroidota</taxon>
        <taxon>Flavobacteriia</taxon>
        <taxon>Flavobacteriales</taxon>
        <taxon>Crocinitomicaceae</taxon>
        <taxon>Fluviicola</taxon>
    </lineage>
</organism>
<dbReference type="GO" id="GO:0003677">
    <property type="term" value="F:DNA binding"/>
    <property type="evidence" value="ECO:0007669"/>
    <property type="project" value="InterPro"/>
</dbReference>
<dbReference type="Gene3D" id="2.40.50.1020">
    <property type="entry name" value="LytTr DNA-binding domain"/>
    <property type="match status" value="1"/>
</dbReference>
<dbReference type="EMBL" id="CP002542">
    <property type="protein sequence ID" value="AEA42992.1"/>
    <property type="molecule type" value="Genomic_DNA"/>
</dbReference>
<dbReference type="Proteomes" id="UP000007463">
    <property type="component" value="Chromosome"/>
</dbReference>
<feature type="modified residue" description="4-aspartylphosphate" evidence="1">
    <location>
        <position position="54"/>
    </location>
</feature>
<dbReference type="InterPro" id="IPR001789">
    <property type="entry name" value="Sig_transdc_resp-reg_receiver"/>
</dbReference>
<dbReference type="InterPro" id="IPR007492">
    <property type="entry name" value="LytTR_DNA-bd_dom"/>
</dbReference>
<dbReference type="Gene3D" id="3.40.50.2300">
    <property type="match status" value="1"/>
</dbReference>
<dbReference type="HOGENOM" id="CLU_000445_14_1_10"/>
<dbReference type="PROSITE" id="PS50930">
    <property type="entry name" value="HTH_LYTTR"/>
    <property type="match status" value="1"/>
</dbReference>